<dbReference type="InterPro" id="IPR007219">
    <property type="entry name" value="XnlR_reg_dom"/>
</dbReference>
<accession>A0A086T8E4</accession>
<evidence type="ECO:0000259" key="10">
    <source>
        <dbReference type="PROSITE" id="PS50157"/>
    </source>
</evidence>
<evidence type="ECO:0000256" key="7">
    <source>
        <dbReference type="PROSITE-ProRule" id="PRU00042"/>
    </source>
</evidence>
<dbReference type="GO" id="GO:0008270">
    <property type="term" value="F:zinc ion binding"/>
    <property type="evidence" value="ECO:0007669"/>
    <property type="project" value="UniProtKB-KW"/>
</dbReference>
<gene>
    <name evidence="11" type="ORF">ACRE_035460</name>
</gene>
<dbReference type="InterPro" id="IPR051059">
    <property type="entry name" value="VerF-like"/>
</dbReference>
<evidence type="ECO:0000259" key="9">
    <source>
        <dbReference type="PROSITE" id="PS50048"/>
    </source>
</evidence>
<dbReference type="PROSITE" id="PS50048">
    <property type="entry name" value="ZN2_CY6_FUNGAL_2"/>
    <property type="match status" value="1"/>
</dbReference>
<keyword evidence="3" id="KW-0677">Repeat</keyword>
<dbReference type="GO" id="GO:0000981">
    <property type="term" value="F:DNA-binding transcription factor activity, RNA polymerase II-specific"/>
    <property type="evidence" value="ECO:0007669"/>
    <property type="project" value="InterPro"/>
</dbReference>
<dbReference type="HOGENOM" id="CLU_012538_0_1_1"/>
<evidence type="ECO:0000256" key="1">
    <source>
        <dbReference type="ARBA" id="ARBA00004123"/>
    </source>
</evidence>
<name>A0A086T8E4_HAPC1</name>
<dbReference type="CDD" id="cd12148">
    <property type="entry name" value="fungal_TF_MHR"/>
    <property type="match status" value="1"/>
</dbReference>
<feature type="region of interest" description="Disordered" evidence="8">
    <location>
        <begin position="110"/>
        <end position="133"/>
    </location>
</feature>
<keyword evidence="2" id="KW-0479">Metal-binding</keyword>
<evidence type="ECO:0000256" key="5">
    <source>
        <dbReference type="ARBA" id="ARBA00022833"/>
    </source>
</evidence>
<comment type="caution">
    <text evidence="11">The sequence shown here is derived from an EMBL/GenBank/DDBJ whole genome shotgun (WGS) entry which is preliminary data.</text>
</comment>
<dbReference type="Proteomes" id="UP000029964">
    <property type="component" value="Unassembled WGS sequence"/>
</dbReference>
<dbReference type="InterPro" id="IPR036236">
    <property type="entry name" value="Znf_C2H2_sf"/>
</dbReference>
<dbReference type="CDD" id="cd00067">
    <property type="entry name" value="GAL4"/>
    <property type="match status" value="1"/>
</dbReference>
<protein>
    <submittedName>
        <fullName evidence="11">Cell wall integrity transcriptional regulator-like protein</fullName>
    </submittedName>
</protein>
<keyword evidence="4 7" id="KW-0863">Zinc-finger</keyword>
<dbReference type="PANTHER" id="PTHR40626:SF3">
    <property type="entry name" value="TRANSCRIPTION FACTOR WITH C2H2 AND ZN(2)-CYS(6) DNA BINDING DOMAIN (EUROFUNG)-RELATED"/>
    <property type="match status" value="1"/>
</dbReference>
<evidence type="ECO:0000256" key="2">
    <source>
        <dbReference type="ARBA" id="ARBA00022723"/>
    </source>
</evidence>
<dbReference type="EMBL" id="JPKY01000029">
    <property type="protein sequence ID" value="KFH45626.1"/>
    <property type="molecule type" value="Genomic_DNA"/>
</dbReference>
<dbReference type="SUPFAM" id="SSF57667">
    <property type="entry name" value="beta-beta-alpha zinc fingers"/>
    <property type="match status" value="1"/>
</dbReference>
<dbReference type="InterPro" id="IPR036864">
    <property type="entry name" value="Zn2-C6_fun-type_DNA-bd_sf"/>
</dbReference>
<dbReference type="GO" id="GO:0000978">
    <property type="term" value="F:RNA polymerase II cis-regulatory region sequence-specific DNA binding"/>
    <property type="evidence" value="ECO:0007669"/>
    <property type="project" value="InterPro"/>
</dbReference>
<dbReference type="SUPFAM" id="SSF57701">
    <property type="entry name" value="Zn2/Cys6 DNA-binding domain"/>
    <property type="match status" value="1"/>
</dbReference>
<proteinExistence type="predicted"/>
<dbReference type="GO" id="GO:0000785">
    <property type="term" value="C:chromatin"/>
    <property type="evidence" value="ECO:0007669"/>
    <property type="project" value="TreeGrafter"/>
</dbReference>
<sequence length="748" mass="83967">MSSNTELHRCPLCPKGYKRREHLQRHWSSHGSARPYRCQSCGGAFQRHDVLKRHARTCDPKTKGASTGKRRACDLCARQKKACSAGQPCENCERQSATCNYSFLRDADANTNSEQQQSHATVRSSLSPAHGSQILPSVDNSAMIGPGPAAFESIGAVMFGDNAEMSLTDTAMASTSWLDFLNLMPEEPMVAVPEREGAISPENPDPRSYSFMFLDNFTSRTGLIESFDCLTPDLREQIVSSFLQRQAEHSAIPASASISSRGSTSDTIPTPDVSAMGTSEPTPMPLSLAHHPWLHDPLMIKLQQIILLAKEVITYKPRNSAVTVEWSPLLEQKGIEFFSPARVRKFLEIFWSVWHPNVNFVHRPSFDPTSCKTILLAAMAVMGASISPDPRDQEDAKVWYNCVEEMVFTDDDLCCEPLYTWDTGVLIPAGHKRKVQALQAAYIVCLYQNWGGTDESKRRIRRYRFSTVVSAARDIGLSSARHQDWAKGGFLFEWQDFILKEQLIRFRIIIWIFLLDNAFVIFNNLPPRMVIKEVQSALAWPESVFQAGTAEECLEEIRKWSARAPLLSNMTVRQAIELVCSDEIGEDMHHTLADMGPLNLFMVVSTTHILIFQHQNLFSGNSQLIAIRHALKNWRAMWEIYSSKLASTPPHSMIGRSAITPENAWRRIGFMRYSPEYWLLASVIVDRLENGASSQGQMGSWNLAPTDSSSMDSMRSDHIMSKYDQTSMHQVNELIAGCKGFSLNQGEG</sequence>
<keyword evidence="6" id="KW-0539">Nucleus</keyword>
<feature type="region of interest" description="Disordered" evidence="8">
    <location>
        <begin position="253"/>
        <end position="281"/>
    </location>
</feature>
<keyword evidence="12" id="KW-1185">Reference proteome</keyword>
<dbReference type="AlphaFoldDB" id="A0A086T8E4"/>
<dbReference type="SMART" id="SM00066">
    <property type="entry name" value="GAL4"/>
    <property type="match status" value="1"/>
</dbReference>
<dbReference type="GO" id="GO:0005634">
    <property type="term" value="C:nucleus"/>
    <property type="evidence" value="ECO:0007669"/>
    <property type="project" value="UniProtKB-SubCell"/>
</dbReference>
<evidence type="ECO:0000313" key="12">
    <source>
        <dbReference type="Proteomes" id="UP000029964"/>
    </source>
</evidence>
<dbReference type="InterPro" id="IPR001138">
    <property type="entry name" value="Zn2Cys6_DnaBD"/>
</dbReference>
<dbReference type="PROSITE" id="PS50157">
    <property type="entry name" value="ZINC_FINGER_C2H2_2"/>
    <property type="match status" value="2"/>
</dbReference>
<feature type="compositionally biased region" description="Polar residues" evidence="8">
    <location>
        <begin position="110"/>
        <end position="127"/>
    </location>
</feature>
<dbReference type="GO" id="GO:0006351">
    <property type="term" value="P:DNA-templated transcription"/>
    <property type="evidence" value="ECO:0007669"/>
    <property type="project" value="InterPro"/>
</dbReference>
<dbReference type="Pfam" id="PF00172">
    <property type="entry name" value="Zn_clus"/>
    <property type="match status" value="1"/>
</dbReference>
<dbReference type="STRING" id="857340.A0A086T8E4"/>
<evidence type="ECO:0000256" key="4">
    <source>
        <dbReference type="ARBA" id="ARBA00022771"/>
    </source>
</evidence>
<comment type="subcellular location">
    <subcellularLocation>
        <location evidence="1">Nucleus</location>
    </subcellularLocation>
</comment>
<evidence type="ECO:0000256" key="8">
    <source>
        <dbReference type="SAM" id="MobiDB-lite"/>
    </source>
</evidence>
<dbReference type="Gene3D" id="4.10.240.10">
    <property type="entry name" value="Zn(2)-C6 fungal-type DNA-binding domain"/>
    <property type="match status" value="1"/>
</dbReference>
<dbReference type="PROSITE" id="PS00463">
    <property type="entry name" value="ZN2_CY6_FUNGAL_1"/>
    <property type="match status" value="1"/>
</dbReference>
<evidence type="ECO:0000313" key="11">
    <source>
        <dbReference type="EMBL" id="KFH45626.1"/>
    </source>
</evidence>
<dbReference type="PROSITE" id="PS00028">
    <property type="entry name" value="ZINC_FINGER_C2H2_1"/>
    <property type="match status" value="1"/>
</dbReference>
<dbReference type="InterPro" id="IPR013087">
    <property type="entry name" value="Znf_C2H2_type"/>
</dbReference>
<keyword evidence="5" id="KW-0862">Zinc</keyword>
<feature type="compositionally biased region" description="Low complexity" evidence="8">
    <location>
        <begin position="253"/>
        <end position="268"/>
    </location>
</feature>
<dbReference type="PANTHER" id="PTHR40626">
    <property type="entry name" value="MIP31509P"/>
    <property type="match status" value="1"/>
</dbReference>
<reference evidence="12" key="1">
    <citation type="journal article" date="2014" name="Genome Announc.">
        <title>Genome sequence and annotation of Acremonium chrysogenum, producer of the beta-lactam antibiotic cephalosporin C.</title>
        <authorList>
            <person name="Terfehr D."/>
            <person name="Dahlmann T.A."/>
            <person name="Specht T."/>
            <person name="Zadra I."/>
            <person name="Kuernsteiner H."/>
            <person name="Kueck U."/>
        </authorList>
    </citation>
    <scope>NUCLEOTIDE SEQUENCE [LARGE SCALE GENOMIC DNA]</scope>
    <source>
        <strain evidence="12">ATCC 11550 / CBS 779.69 / DSM 880 / IAM 14645 / JCM 23072 / IMI 49137</strain>
    </source>
</reference>
<dbReference type="Pfam" id="PF04082">
    <property type="entry name" value="Fungal_trans"/>
    <property type="match status" value="1"/>
</dbReference>
<dbReference type="SMART" id="SM00355">
    <property type="entry name" value="ZnF_C2H2"/>
    <property type="match status" value="2"/>
</dbReference>
<evidence type="ECO:0000256" key="3">
    <source>
        <dbReference type="ARBA" id="ARBA00022737"/>
    </source>
</evidence>
<feature type="domain" description="C2H2-type" evidence="10">
    <location>
        <begin position="36"/>
        <end position="71"/>
    </location>
</feature>
<dbReference type="OrthoDB" id="654211at2759"/>
<feature type="domain" description="C2H2-type" evidence="10">
    <location>
        <begin position="8"/>
        <end position="35"/>
    </location>
</feature>
<organism evidence="11 12">
    <name type="scientific">Hapsidospora chrysogenum (strain ATCC 11550 / CBS 779.69 / DSM 880 / IAM 14645 / JCM 23072 / IMI 49137)</name>
    <name type="common">Acremonium chrysogenum</name>
    <dbReference type="NCBI Taxonomy" id="857340"/>
    <lineage>
        <taxon>Eukaryota</taxon>
        <taxon>Fungi</taxon>
        <taxon>Dikarya</taxon>
        <taxon>Ascomycota</taxon>
        <taxon>Pezizomycotina</taxon>
        <taxon>Sordariomycetes</taxon>
        <taxon>Hypocreomycetidae</taxon>
        <taxon>Hypocreales</taxon>
        <taxon>Bionectriaceae</taxon>
        <taxon>Hapsidospora</taxon>
    </lineage>
</organism>
<evidence type="ECO:0000256" key="6">
    <source>
        <dbReference type="ARBA" id="ARBA00023242"/>
    </source>
</evidence>
<feature type="domain" description="Zn(2)-C6 fungal-type" evidence="9">
    <location>
        <begin position="72"/>
        <end position="101"/>
    </location>
</feature>
<dbReference type="Gene3D" id="3.30.160.60">
    <property type="entry name" value="Classic Zinc Finger"/>
    <property type="match status" value="1"/>
</dbReference>